<name>A0AAE1HQB8_9NEOP</name>
<keyword evidence="6" id="KW-1185">Reference proteome</keyword>
<dbReference type="PROSITE" id="PS00141">
    <property type="entry name" value="ASP_PROTEASE"/>
    <property type="match status" value="1"/>
</dbReference>
<dbReference type="SUPFAM" id="SSF50630">
    <property type="entry name" value="Acid proteases"/>
    <property type="match status" value="1"/>
</dbReference>
<dbReference type="Gene3D" id="1.10.340.70">
    <property type="match status" value="1"/>
</dbReference>
<dbReference type="GO" id="GO:0004190">
    <property type="term" value="F:aspartic-type endopeptidase activity"/>
    <property type="evidence" value="ECO:0007669"/>
    <property type="project" value="InterPro"/>
</dbReference>
<dbReference type="PANTHER" id="PTHR47266">
    <property type="entry name" value="ENDONUCLEASE-RELATED"/>
    <property type="match status" value="1"/>
</dbReference>
<dbReference type="InterPro" id="IPR041588">
    <property type="entry name" value="Integrase_H2C2"/>
</dbReference>
<dbReference type="Pfam" id="PF03732">
    <property type="entry name" value="Retrotrans_gag"/>
    <property type="match status" value="1"/>
</dbReference>
<feature type="compositionally biased region" description="Basic and acidic residues" evidence="1">
    <location>
        <begin position="881"/>
        <end position="892"/>
    </location>
</feature>
<dbReference type="InterPro" id="IPR001969">
    <property type="entry name" value="Aspartic_peptidase_AS"/>
</dbReference>
<sequence length="892" mass="101791">MKVDRLKKDELLYELRARGIVRSPGEDFGELRSLLRDVLKRENSGELFDEPEMDPEEELMICDGKLDQVRHDMDVPSVVSPRRVRTLLFHLNSRLVRCFTYCTSTKNDHRERCKKLLKELKAASVIFKSTGSSADYKAPSVVSVSTCREDSHSLVHHSAPSLRSYGTADDRDPVGGAPLMRQFDLSDEMHSMSLGEPGETRGRVSFPASAFACGPGGRAGSQNFSFGAVPRSRQVSKDRQPRKEAMSIPLHKWGITFSGSKEGSVNSFIIRLEELAESRGVDTSELFQGAIEFFTDSALIWYRSVRHQLQNWEELKTSLRRDFLPPDYELALWDELRSRKQGRDEPVQTYVSCMLGLFERLSSPVAEQLKLELVMRNLAPYYVQNLPLESIISITHLKEAARNLDMKKHLVAGYDNRTPRVVLEPDLACRSLIPRRPAIIQEVEAVPAFPQPFVPSFPPPFSVPPPPLGVPMDPPKIEVLSTSFKSFGKLKSRSEKSWRPGLDIVDPAETLILNIVIPEDKRLYVPIETYEKEFMALVDSGAQRCVIGGFGWKILSALGVRVHKSNFHHVKVADGRLQEVLGSISLPFYLGENYYVWEFIVVPQLNNAFILGVDYLNKHKAVVDFGCGKIILSPEDFEMAEVIVPRESLSEEEKKKLDSLVQRFQPLLEKEELGCTHLVKHHINTGHFGFYKTFNRIRRIYYWPRMRQDVYEYVSRCHICLQYKPKNSASYGLMGGQRFVDAPMQIVCTDLISMPRSSGGYSHVVLWEGDLILEENGAINEEKIKKNNELMEEIRKEVVEDTKNAHDQNALRYNLRRREKEFKKGQIVYRKNFVKSDKLKYFNKKLAQKYIGPFKIKDKIGYNGYLLESESGVEDGPWHVGDLKESSDFPAS</sequence>
<feature type="domain" description="Retrotransposon gag" evidence="2">
    <location>
        <begin position="291"/>
        <end position="377"/>
    </location>
</feature>
<evidence type="ECO:0000259" key="3">
    <source>
        <dbReference type="Pfam" id="PF09668"/>
    </source>
</evidence>
<dbReference type="InterPro" id="IPR021109">
    <property type="entry name" value="Peptidase_aspartic_dom_sf"/>
</dbReference>
<dbReference type="GO" id="GO:0006508">
    <property type="term" value="P:proteolysis"/>
    <property type="evidence" value="ECO:0007669"/>
    <property type="project" value="InterPro"/>
</dbReference>
<feature type="region of interest" description="Disordered" evidence="1">
    <location>
        <begin position="872"/>
        <end position="892"/>
    </location>
</feature>
<gene>
    <name evidence="5" type="ORF">KUF71_013820</name>
</gene>
<protein>
    <submittedName>
        <fullName evidence="5">Activity-regulated cytoskeleton associated protein 2</fullName>
    </submittedName>
</protein>
<evidence type="ECO:0000259" key="4">
    <source>
        <dbReference type="Pfam" id="PF17921"/>
    </source>
</evidence>
<proteinExistence type="predicted"/>
<feature type="region of interest" description="Disordered" evidence="1">
    <location>
        <begin position="223"/>
        <end position="243"/>
    </location>
</feature>
<reference evidence="5" key="1">
    <citation type="submission" date="2021-07" db="EMBL/GenBank/DDBJ databases">
        <authorList>
            <person name="Catto M.A."/>
            <person name="Jacobson A."/>
            <person name="Kennedy G."/>
            <person name="Labadie P."/>
            <person name="Hunt B.G."/>
            <person name="Srinivasan R."/>
        </authorList>
    </citation>
    <scope>NUCLEOTIDE SEQUENCE</scope>
    <source>
        <strain evidence="5">PL_HMW_Pooled</strain>
        <tissue evidence="5">Head</tissue>
    </source>
</reference>
<dbReference type="Pfam" id="PF09668">
    <property type="entry name" value="Asp_protease"/>
    <property type="match status" value="1"/>
</dbReference>
<dbReference type="InterPro" id="IPR005162">
    <property type="entry name" value="Retrotrans_gag_dom"/>
</dbReference>
<evidence type="ECO:0000313" key="5">
    <source>
        <dbReference type="EMBL" id="KAK3925571.1"/>
    </source>
</evidence>
<reference evidence="5" key="2">
    <citation type="journal article" date="2023" name="BMC Genomics">
        <title>Pest status, molecular evolution, and epigenetic factors derived from the genome assembly of Frankliniella fusca, a thysanopteran phytovirus vector.</title>
        <authorList>
            <person name="Catto M.A."/>
            <person name="Labadie P.E."/>
            <person name="Jacobson A.L."/>
            <person name="Kennedy G.G."/>
            <person name="Srinivasan R."/>
            <person name="Hunt B.G."/>
        </authorList>
    </citation>
    <scope>NUCLEOTIDE SEQUENCE</scope>
    <source>
        <strain evidence="5">PL_HMW_Pooled</strain>
    </source>
</reference>
<dbReference type="EMBL" id="JAHWGI010001232">
    <property type="protein sequence ID" value="KAK3925571.1"/>
    <property type="molecule type" value="Genomic_DNA"/>
</dbReference>
<feature type="domain" description="Integrase zinc-binding" evidence="4">
    <location>
        <begin position="680"/>
        <end position="725"/>
    </location>
</feature>
<evidence type="ECO:0000256" key="1">
    <source>
        <dbReference type="SAM" id="MobiDB-lite"/>
    </source>
</evidence>
<dbReference type="InterPro" id="IPR052160">
    <property type="entry name" value="Gypsy_RT_Integrase-like"/>
</dbReference>
<feature type="domain" description="Aspartic peptidase DDI1-type" evidence="3">
    <location>
        <begin position="522"/>
        <end position="624"/>
    </location>
</feature>
<organism evidence="5 6">
    <name type="scientific">Frankliniella fusca</name>
    <dbReference type="NCBI Taxonomy" id="407009"/>
    <lineage>
        <taxon>Eukaryota</taxon>
        <taxon>Metazoa</taxon>
        <taxon>Ecdysozoa</taxon>
        <taxon>Arthropoda</taxon>
        <taxon>Hexapoda</taxon>
        <taxon>Insecta</taxon>
        <taxon>Pterygota</taxon>
        <taxon>Neoptera</taxon>
        <taxon>Paraneoptera</taxon>
        <taxon>Thysanoptera</taxon>
        <taxon>Terebrantia</taxon>
        <taxon>Thripoidea</taxon>
        <taxon>Thripidae</taxon>
        <taxon>Frankliniella</taxon>
    </lineage>
</organism>
<evidence type="ECO:0000313" key="6">
    <source>
        <dbReference type="Proteomes" id="UP001219518"/>
    </source>
</evidence>
<dbReference type="InterPro" id="IPR019103">
    <property type="entry name" value="Peptidase_aspartic_DDI1-type"/>
</dbReference>
<accession>A0AAE1HQB8</accession>
<comment type="caution">
    <text evidence="5">The sequence shown here is derived from an EMBL/GenBank/DDBJ whole genome shotgun (WGS) entry which is preliminary data.</text>
</comment>
<dbReference type="Proteomes" id="UP001219518">
    <property type="component" value="Unassembled WGS sequence"/>
</dbReference>
<dbReference type="Pfam" id="PF17921">
    <property type="entry name" value="Integrase_H2C2"/>
    <property type="match status" value="1"/>
</dbReference>
<evidence type="ECO:0000259" key="2">
    <source>
        <dbReference type="Pfam" id="PF03732"/>
    </source>
</evidence>
<dbReference type="AlphaFoldDB" id="A0AAE1HQB8"/>
<dbReference type="Gene3D" id="2.40.70.10">
    <property type="entry name" value="Acid Proteases"/>
    <property type="match status" value="1"/>
</dbReference>